<proteinExistence type="predicted"/>
<name>A0A834SWG2_9FABA</name>
<organism evidence="1 2">
    <name type="scientific">Senna tora</name>
    <dbReference type="NCBI Taxonomy" id="362788"/>
    <lineage>
        <taxon>Eukaryota</taxon>
        <taxon>Viridiplantae</taxon>
        <taxon>Streptophyta</taxon>
        <taxon>Embryophyta</taxon>
        <taxon>Tracheophyta</taxon>
        <taxon>Spermatophyta</taxon>
        <taxon>Magnoliopsida</taxon>
        <taxon>eudicotyledons</taxon>
        <taxon>Gunneridae</taxon>
        <taxon>Pentapetalae</taxon>
        <taxon>rosids</taxon>
        <taxon>fabids</taxon>
        <taxon>Fabales</taxon>
        <taxon>Fabaceae</taxon>
        <taxon>Caesalpinioideae</taxon>
        <taxon>Cassia clade</taxon>
        <taxon>Senna</taxon>
    </lineage>
</organism>
<evidence type="ECO:0000313" key="2">
    <source>
        <dbReference type="Proteomes" id="UP000634136"/>
    </source>
</evidence>
<accession>A0A834SWG2</accession>
<dbReference type="EMBL" id="JAAIUW010000011">
    <property type="protein sequence ID" value="KAF7810241.1"/>
    <property type="molecule type" value="Genomic_DNA"/>
</dbReference>
<dbReference type="Proteomes" id="UP000634136">
    <property type="component" value="Unassembled WGS sequence"/>
</dbReference>
<comment type="caution">
    <text evidence="1">The sequence shown here is derived from an EMBL/GenBank/DDBJ whole genome shotgun (WGS) entry which is preliminary data.</text>
</comment>
<reference evidence="1" key="1">
    <citation type="submission" date="2020-09" db="EMBL/GenBank/DDBJ databases">
        <title>Genome-Enabled Discovery of Anthraquinone Biosynthesis in Senna tora.</title>
        <authorList>
            <person name="Kang S.-H."/>
            <person name="Pandey R.P."/>
            <person name="Lee C.-M."/>
            <person name="Sim J.-S."/>
            <person name="Jeong J.-T."/>
            <person name="Choi B.-S."/>
            <person name="Jung M."/>
            <person name="Ginzburg D."/>
            <person name="Zhao K."/>
            <person name="Won S.Y."/>
            <person name="Oh T.-J."/>
            <person name="Yu Y."/>
            <person name="Kim N.-H."/>
            <person name="Lee O.R."/>
            <person name="Lee T.-H."/>
            <person name="Bashyal P."/>
            <person name="Kim T.-S."/>
            <person name="Lee W.-H."/>
            <person name="Kawkins C."/>
            <person name="Kim C.-K."/>
            <person name="Kim J.S."/>
            <person name="Ahn B.O."/>
            <person name="Rhee S.Y."/>
            <person name="Sohng J.K."/>
        </authorList>
    </citation>
    <scope>NUCLEOTIDE SEQUENCE</scope>
    <source>
        <tissue evidence="1">Leaf</tissue>
    </source>
</reference>
<evidence type="ECO:0000313" key="1">
    <source>
        <dbReference type="EMBL" id="KAF7810241.1"/>
    </source>
</evidence>
<protein>
    <submittedName>
        <fullName evidence="1">Uncharacterized protein</fullName>
    </submittedName>
</protein>
<dbReference type="AlphaFoldDB" id="A0A834SWG2"/>
<gene>
    <name evidence="1" type="ORF">G2W53_036984</name>
</gene>
<keyword evidence="2" id="KW-1185">Reference proteome</keyword>
<sequence length="34" mass="3873">MKLISITVHGGRMGLGDVRKSGETWRIRDFEGRN</sequence>